<feature type="domain" description="DRBM" evidence="16">
    <location>
        <begin position="155"/>
        <end position="225"/>
    </location>
</feature>
<dbReference type="InterPro" id="IPR000999">
    <property type="entry name" value="RNase_III_dom"/>
</dbReference>
<evidence type="ECO:0000256" key="9">
    <source>
        <dbReference type="ARBA" id="ARBA00022722"/>
    </source>
</evidence>
<name>A0A3S3TDE7_9BURK</name>
<dbReference type="SUPFAM" id="SSF54768">
    <property type="entry name" value="dsRNA-binding domain-like"/>
    <property type="match status" value="1"/>
</dbReference>
<comment type="subcellular location">
    <subcellularLocation>
        <location evidence="2 15">Cytoplasm</location>
    </subcellularLocation>
</comment>
<evidence type="ECO:0000256" key="4">
    <source>
        <dbReference type="ARBA" id="ARBA00011738"/>
    </source>
</evidence>
<evidence type="ECO:0000256" key="13">
    <source>
        <dbReference type="ARBA" id="ARBA00022842"/>
    </source>
</evidence>
<dbReference type="PANTHER" id="PTHR11207">
    <property type="entry name" value="RIBONUCLEASE III"/>
    <property type="match status" value="1"/>
</dbReference>
<dbReference type="NCBIfam" id="TIGR02191">
    <property type="entry name" value="RNaseIII"/>
    <property type="match status" value="1"/>
</dbReference>
<feature type="active site" evidence="15">
    <location>
        <position position="44"/>
    </location>
</feature>
<comment type="catalytic activity">
    <reaction evidence="1 15">
        <text>Endonucleolytic cleavage to 5'-phosphomonoester.</text>
        <dbReference type="EC" id="3.1.26.3"/>
    </reaction>
</comment>
<comment type="caution">
    <text evidence="18">The sequence shown here is derived from an EMBL/GenBank/DDBJ whole genome shotgun (WGS) entry which is preliminary data.</text>
</comment>
<dbReference type="Gene3D" id="1.10.1520.10">
    <property type="entry name" value="Ribonuclease III domain"/>
    <property type="match status" value="1"/>
</dbReference>
<keyword evidence="9 15" id="KW-0540">Nuclease</keyword>
<evidence type="ECO:0000259" key="17">
    <source>
        <dbReference type="PROSITE" id="PS50142"/>
    </source>
</evidence>
<dbReference type="PROSITE" id="PS50142">
    <property type="entry name" value="RNASE_3_2"/>
    <property type="match status" value="1"/>
</dbReference>
<dbReference type="GO" id="GO:0005737">
    <property type="term" value="C:cytoplasm"/>
    <property type="evidence" value="ECO:0007669"/>
    <property type="project" value="UniProtKB-SubCell"/>
</dbReference>
<accession>A0A3S3TDE7</accession>
<feature type="active site" evidence="15">
    <location>
        <position position="116"/>
    </location>
</feature>
<dbReference type="OrthoDB" id="9805026at2"/>
<dbReference type="AlphaFoldDB" id="A0A3S3TDE7"/>
<dbReference type="SMART" id="SM00535">
    <property type="entry name" value="RIBOc"/>
    <property type="match status" value="1"/>
</dbReference>
<dbReference type="GO" id="GO:0006364">
    <property type="term" value="P:rRNA processing"/>
    <property type="evidence" value="ECO:0007669"/>
    <property type="project" value="UniProtKB-UniRule"/>
</dbReference>
<comment type="function">
    <text evidence="15">Digests double-stranded RNA. Involved in the processing of primary rRNA transcript to yield the immediate precursors to the large and small rRNAs (23S and 16S). Processes some mRNAs, and tRNAs when they are encoded in the rRNA operon. Processes pre-crRNA and tracrRNA of type II CRISPR loci if present in the organism.</text>
</comment>
<evidence type="ECO:0000313" key="19">
    <source>
        <dbReference type="Proteomes" id="UP000288587"/>
    </source>
</evidence>
<sequence>MNDAPEVLAQRLGYRFQDRQLLTRALTHRSHSATHNERLEFLGDAVLSLAVSQLLYAQARSADEGELSRMRAHLVREASLHALALQLGLPQWVRLSEGEARGGGAQRASILADALEALIGAIHLDGGFAAAQGVVDRLFTPLVQAAPSDARWAKDAKTALQEWLQGRKHPLPAYRIVATQGQAHRQEFEVACTVSALAVEATGRGASRRAAEQDAAAQVLAMLDPSRGAPA</sequence>
<evidence type="ECO:0000256" key="11">
    <source>
        <dbReference type="ARBA" id="ARBA00022759"/>
    </source>
</evidence>
<dbReference type="PROSITE" id="PS50137">
    <property type="entry name" value="DS_RBD"/>
    <property type="match status" value="1"/>
</dbReference>
<evidence type="ECO:0000256" key="3">
    <source>
        <dbReference type="ARBA" id="ARBA00010183"/>
    </source>
</evidence>
<dbReference type="PANTHER" id="PTHR11207:SF0">
    <property type="entry name" value="RIBONUCLEASE 3"/>
    <property type="match status" value="1"/>
</dbReference>
<comment type="subunit">
    <text evidence="4 15">Homodimer.</text>
</comment>
<dbReference type="CDD" id="cd10845">
    <property type="entry name" value="DSRM_RNAse_III_family"/>
    <property type="match status" value="1"/>
</dbReference>
<comment type="similarity">
    <text evidence="3">Belongs to the ribonuclease III family.</text>
</comment>
<dbReference type="GO" id="GO:0042802">
    <property type="term" value="F:identical protein binding"/>
    <property type="evidence" value="ECO:0007669"/>
    <property type="project" value="UniProtKB-ARBA"/>
</dbReference>
<evidence type="ECO:0000313" key="18">
    <source>
        <dbReference type="EMBL" id="RVT88555.1"/>
    </source>
</evidence>
<dbReference type="GO" id="GO:0046872">
    <property type="term" value="F:metal ion binding"/>
    <property type="evidence" value="ECO:0007669"/>
    <property type="project" value="UniProtKB-KW"/>
</dbReference>
<evidence type="ECO:0000256" key="10">
    <source>
        <dbReference type="ARBA" id="ARBA00022723"/>
    </source>
</evidence>
<dbReference type="GO" id="GO:0019843">
    <property type="term" value="F:rRNA binding"/>
    <property type="evidence" value="ECO:0007669"/>
    <property type="project" value="UniProtKB-KW"/>
</dbReference>
<dbReference type="GO" id="GO:0004525">
    <property type="term" value="F:ribonuclease III activity"/>
    <property type="evidence" value="ECO:0007669"/>
    <property type="project" value="UniProtKB-UniRule"/>
</dbReference>
<dbReference type="Proteomes" id="UP000288587">
    <property type="component" value="Unassembled WGS sequence"/>
</dbReference>
<dbReference type="FunFam" id="1.10.1520.10:FF:000001">
    <property type="entry name" value="Ribonuclease 3"/>
    <property type="match status" value="1"/>
</dbReference>
<organism evidence="18 19">
    <name type="scientific">Inhella crocodyli</name>
    <dbReference type="NCBI Taxonomy" id="2499851"/>
    <lineage>
        <taxon>Bacteria</taxon>
        <taxon>Pseudomonadati</taxon>
        <taxon>Pseudomonadota</taxon>
        <taxon>Betaproteobacteria</taxon>
        <taxon>Burkholderiales</taxon>
        <taxon>Sphaerotilaceae</taxon>
        <taxon>Inhella</taxon>
    </lineage>
</organism>
<evidence type="ECO:0000259" key="16">
    <source>
        <dbReference type="PROSITE" id="PS50137"/>
    </source>
</evidence>
<evidence type="ECO:0000256" key="6">
    <source>
        <dbReference type="ARBA" id="ARBA00022552"/>
    </source>
</evidence>
<evidence type="ECO:0000256" key="7">
    <source>
        <dbReference type="ARBA" id="ARBA00022664"/>
    </source>
</evidence>
<feature type="domain" description="RNase III" evidence="17">
    <location>
        <begin position="5"/>
        <end position="127"/>
    </location>
</feature>
<evidence type="ECO:0000256" key="5">
    <source>
        <dbReference type="ARBA" id="ARBA00022490"/>
    </source>
</evidence>
<dbReference type="FunFam" id="3.30.160.20:FF:000003">
    <property type="entry name" value="Ribonuclease 3"/>
    <property type="match status" value="1"/>
</dbReference>
<evidence type="ECO:0000256" key="12">
    <source>
        <dbReference type="ARBA" id="ARBA00022801"/>
    </source>
</evidence>
<dbReference type="Gene3D" id="3.30.160.20">
    <property type="match status" value="1"/>
</dbReference>
<dbReference type="InterPro" id="IPR011907">
    <property type="entry name" value="RNase_III"/>
</dbReference>
<dbReference type="HAMAP" id="MF_00104">
    <property type="entry name" value="RNase_III"/>
    <property type="match status" value="1"/>
</dbReference>
<gene>
    <name evidence="15" type="primary">rnc</name>
    <name evidence="18" type="ORF">EOD73_06180</name>
</gene>
<feature type="binding site" evidence="15">
    <location>
        <position position="40"/>
    </location>
    <ligand>
        <name>Mg(2+)</name>
        <dbReference type="ChEBI" id="CHEBI:18420"/>
    </ligand>
</feature>
<dbReference type="GO" id="GO:0003725">
    <property type="term" value="F:double-stranded RNA binding"/>
    <property type="evidence" value="ECO:0007669"/>
    <property type="project" value="TreeGrafter"/>
</dbReference>
<reference evidence="18 19" key="1">
    <citation type="submission" date="2019-01" db="EMBL/GenBank/DDBJ databases">
        <authorList>
            <person name="Chen W.-M."/>
        </authorList>
    </citation>
    <scope>NUCLEOTIDE SEQUENCE [LARGE SCALE GENOMIC DNA]</scope>
    <source>
        <strain evidence="18 19">CCP-18</strain>
    </source>
</reference>
<proteinExistence type="inferred from homology"/>
<dbReference type="GO" id="GO:0006397">
    <property type="term" value="P:mRNA processing"/>
    <property type="evidence" value="ECO:0007669"/>
    <property type="project" value="UniProtKB-UniRule"/>
</dbReference>
<keyword evidence="13 15" id="KW-0460">Magnesium</keyword>
<dbReference type="InterPro" id="IPR036389">
    <property type="entry name" value="RNase_III_sf"/>
</dbReference>
<feature type="binding site" evidence="15">
    <location>
        <position position="116"/>
    </location>
    <ligand>
        <name>Mg(2+)</name>
        <dbReference type="ChEBI" id="CHEBI:18420"/>
    </ligand>
</feature>
<dbReference type="CDD" id="cd00593">
    <property type="entry name" value="RIBOc"/>
    <property type="match status" value="1"/>
</dbReference>
<dbReference type="PROSITE" id="PS00517">
    <property type="entry name" value="RNASE_3_1"/>
    <property type="match status" value="1"/>
</dbReference>
<dbReference type="Pfam" id="PF14622">
    <property type="entry name" value="Ribonucleas_3_3"/>
    <property type="match status" value="1"/>
</dbReference>
<dbReference type="InterPro" id="IPR014720">
    <property type="entry name" value="dsRBD_dom"/>
</dbReference>
<feature type="binding site" evidence="15">
    <location>
        <position position="113"/>
    </location>
    <ligand>
        <name>Mg(2+)</name>
        <dbReference type="ChEBI" id="CHEBI:18420"/>
    </ligand>
</feature>
<evidence type="ECO:0000256" key="2">
    <source>
        <dbReference type="ARBA" id="ARBA00004496"/>
    </source>
</evidence>
<keyword evidence="15" id="KW-0699">rRNA-binding</keyword>
<dbReference type="GO" id="GO:0010468">
    <property type="term" value="P:regulation of gene expression"/>
    <property type="evidence" value="ECO:0007669"/>
    <property type="project" value="TreeGrafter"/>
</dbReference>
<dbReference type="Pfam" id="PF00035">
    <property type="entry name" value="dsrm"/>
    <property type="match status" value="1"/>
</dbReference>
<evidence type="ECO:0000256" key="15">
    <source>
        <dbReference type="HAMAP-Rule" id="MF_00104"/>
    </source>
</evidence>
<protein>
    <recommendedName>
        <fullName evidence="15">Ribonuclease 3</fullName>
        <ecNumber evidence="15">3.1.26.3</ecNumber>
    </recommendedName>
    <alternativeName>
        <fullName evidence="15">Ribonuclease III</fullName>
        <shortName evidence="15">RNase III</shortName>
    </alternativeName>
</protein>
<keyword evidence="7 15" id="KW-0507">mRNA processing</keyword>
<evidence type="ECO:0000256" key="14">
    <source>
        <dbReference type="ARBA" id="ARBA00022884"/>
    </source>
</evidence>
<keyword evidence="6 15" id="KW-0698">rRNA processing</keyword>
<keyword evidence="12 15" id="KW-0378">Hydrolase</keyword>
<dbReference type="GO" id="GO:0008033">
    <property type="term" value="P:tRNA processing"/>
    <property type="evidence" value="ECO:0007669"/>
    <property type="project" value="UniProtKB-KW"/>
</dbReference>
<keyword evidence="5 15" id="KW-0963">Cytoplasm</keyword>
<comment type="cofactor">
    <cofactor evidence="15">
        <name>Mg(2+)</name>
        <dbReference type="ChEBI" id="CHEBI:18420"/>
    </cofactor>
</comment>
<keyword evidence="14 15" id="KW-0694">RNA-binding</keyword>
<dbReference type="EMBL" id="SACM01000001">
    <property type="protein sequence ID" value="RVT88555.1"/>
    <property type="molecule type" value="Genomic_DNA"/>
</dbReference>
<evidence type="ECO:0000256" key="8">
    <source>
        <dbReference type="ARBA" id="ARBA00022694"/>
    </source>
</evidence>
<keyword evidence="19" id="KW-1185">Reference proteome</keyword>
<dbReference type="SUPFAM" id="SSF69065">
    <property type="entry name" value="RNase III domain-like"/>
    <property type="match status" value="1"/>
</dbReference>
<keyword evidence="10 15" id="KW-0479">Metal-binding</keyword>
<keyword evidence="8 15" id="KW-0819">tRNA processing</keyword>
<dbReference type="SMART" id="SM00358">
    <property type="entry name" value="DSRM"/>
    <property type="match status" value="1"/>
</dbReference>
<dbReference type="RefSeq" id="WP_127681847.1">
    <property type="nucleotide sequence ID" value="NZ_SACM01000001.1"/>
</dbReference>
<keyword evidence="11 15" id="KW-0255">Endonuclease</keyword>
<evidence type="ECO:0000256" key="1">
    <source>
        <dbReference type="ARBA" id="ARBA00000109"/>
    </source>
</evidence>
<dbReference type="EC" id="3.1.26.3" evidence="15"/>